<dbReference type="InterPro" id="IPR006638">
    <property type="entry name" value="Elp3/MiaA/NifB-like_rSAM"/>
</dbReference>
<reference evidence="3" key="1">
    <citation type="submission" date="2018-05" db="EMBL/GenBank/DDBJ databases">
        <authorList>
            <person name="Lanie J.A."/>
            <person name="Ng W.-L."/>
            <person name="Kazmierczak K.M."/>
            <person name="Andrzejewski T.M."/>
            <person name="Davidsen T.M."/>
            <person name="Wayne K.J."/>
            <person name="Tettelin H."/>
            <person name="Glass J.I."/>
            <person name="Rusch D."/>
            <person name="Podicherti R."/>
            <person name="Tsui H.-C.T."/>
            <person name="Winkler M.E."/>
        </authorList>
    </citation>
    <scope>NUCLEOTIDE SEQUENCE</scope>
</reference>
<dbReference type="EMBL" id="UINC01009936">
    <property type="protein sequence ID" value="SVA44410.1"/>
    <property type="molecule type" value="Genomic_DNA"/>
</dbReference>
<dbReference type="PROSITE" id="PS51918">
    <property type="entry name" value="RADICAL_SAM"/>
    <property type="match status" value="1"/>
</dbReference>
<dbReference type="PANTHER" id="PTHR13932">
    <property type="entry name" value="COPROPORPHYRINIGEN III OXIDASE"/>
    <property type="match status" value="1"/>
</dbReference>
<dbReference type="InterPro" id="IPR004559">
    <property type="entry name" value="HemW-like"/>
</dbReference>
<dbReference type="InterPro" id="IPR007197">
    <property type="entry name" value="rSAM"/>
</dbReference>
<protein>
    <recommendedName>
        <fullName evidence="2">Radical SAM core domain-containing protein</fullName>
    </recommendedName>
</protein>
<dbReference type="AlphaFoldDB" id="A0A381VVU9"/>
<dbReference type="GO" id="GO:0006779">
    <property type="term" value="P:porphyrin-containing compound biosynthetic process"/>
    <property type="evidence" value="ECO:0007669"/>
    <property type="project" value="InterPro"/>
</dbReference>
<feature type="domain" description="Radical SAM core" evidence="2">
    <location>
        <begin position="1"/>
        <end position="214"/>
    </location>
</feature>
<dbReference type="SFLD" id="SFLDG01065">
    <property type="entry name" value="anaerobic_coproporphyrinogen-I"/>
    <property type="match status" value="1"/>
</dbReference>
<comment type="similarity">
    <text evidence="1">Belongs to the anaerobic coproporphyrinogen-III oxidase family. HemW subfamily.</text>
</comment>
<evidence type="ECO:0000259" key="2">
    <source>
        <dbReference type="PROSITE" id="PS51918"/>
    </source>
</evidence>
<dbReference type="SUPFAM" id="SSF102114">
    <property type="entry name" value="Radical SAM enzymes"/>
    <property type="match status" value="1"/>
</dbReference>
<dbReference type="SFLD" id="SFLDG01082">
    <property type="entry name" value="B12-binding_domain_containing"/>
    <property type="match status" value="1"/>
</dbReference>
<dbReference type="GO" id="GO:0051539">
    <property type="term" value="F:4 iron, 4 sulfur cluster binding"/>
    <property type="evidence" value="ECO:0007669"/>
    <property type="project" value="InterPro"/>
</dbReference>
<dbReference type="InterPro" id="IPR058240">
    <property type="entry name" value="rSAM_sf"/>
</dbReference>
<dbReference type="Gene3D" id="3.80.30.20">
    <property type="entry name" value="tm_1862 like domain"/>
    <property type="match status" value="1"/>
</dbReference>
<dbReference type="InterPro" id="IPR023404">
    <property type="entry name" value="rSAM_horseshoe"/>
</dbReference>
<dbReference type="CDD" id="cd01335">
    <property type="entry name" value="Radical_SAM"/>
    <property type="match status" value="1"/>
</dbReference>
<proteinExistence type="inferred from homology"/>
<evidence type="ECO:0000256" key="1">
    <source>
        <dbReference type="ARBA" id="ARBA00006100"/>
    </source>
</evidence>
<dbReference type="SMART" id="SM00729">
    <property type="entry name" value="Elp3"/>
    <property type="match status" value="1"/>
</dbReference>
<dbReference type="NCBIfam" id="TIGR00539">
    <property type="entry name" value="hemN_rel"/>
    <property type="match status" value="1"/>
</dbReference>
<accession>A0A381VVU9</accession>
<evidence type="ECO:0000313" key="3">
    <source>
        <dbReference type="EMBL" id="SVA44410.1"/>
    </source>
</evidence>
<gene>
    <name evidence="3" type="ORF">METZ01_LOCUS97264</name>
</gene>
<sequence length="214" mass="24166">MEQQPLGLYIHIPYCIHKCGYCDFNSHPIKQDEMNHYIDALVAEMKHYAKTYSNTNIIRTIFLGGGTPTTLTVYQLERILKECVSEFTVASDAEITIEANPATIDIEQLKSIRQTGYNRISIGVQSFDKAELKLLDRAHGPEEIHSTVDRARKAGFDNLSLDLMFAVPNQSLSSWENNLNKALEKNPEHLSTYNLTIEQGTAFSKLQSNGKLIM</sequence>
<dbReference type="GO" id="GO:0005737">
    <property type="term" value="C:cytoplasm"/>
    <property type="evidence" value="ECO:0007669"/>
    <property type="project" value="InterPro"/>
</dbReference>
<dbReference type="SFLD" id="SFLDF00562">
    <property type="entry name" value="HemN-like__clustered_with_heat"/>
    <property type="match status" value="1"/>
</dbReference>
<dbReference type="PANTHER" id="PTHR13932:SF5">
    <property type="entry name" value="RADICAL S-ADENOSYL METHIONINE DOMAIN-CONTAINING PROTEIN 1, MITOCHONDRIAL"/>
    <property type="match status" value="1"/>
</dbReference>
<name>A0A381VVU9_9ZZZZ</name>
<dbReference type="InterPro" id="IPR034505">
    <property type="entry name" value="Coproporphyrinogen-III_oxidase"/>
</dbReference>
<dbReference type="GO" id="GO:0004109">
    <property type="term" value="F:coproporphyrinogen oxidase activity"/>
    <property type="evidence" value="ECO:0007669"/>
    <property type="project" value="InterPro"/>
</dbReference>
<dbReference type="SFLD" id="SFLDS00029">
    <property type="entry name" value="Radical_SAM"/>
    <property type="match status" value="1"/>
</dbReference>
<dbReference type="Pfam" id="PF04055">
    <property type="entry name" value="Radical_SAM"/>
    <property type="match status" value="1"/>
</dbReference>
<feature type="non-terminal residue" evidence="3">
    <location>
        <position position="214"/>
    </location>
</feature>
<organism evidence="3">
    <name type="scientific">marine metagenome</name>
    <dbReference type="NCBI Taxonomy" id="408172"/>
    <lineage>
        <taxon>unclassified sequences</taxon>
        <taxon>metagenomes</taxon>
        <taxon>ecological metagenomes</taxon>
    </lineage>
</organism>